<keyword evidence="5" id="KW-0449">Lipoprotein</keyword>
<dbReference type="InterPro" id="IPR050490">
    <property type="entry name" value="Bact_solute-bd_prot1"/>
</dbReference>
<keyword evidence="3" id="KW-0472">Membrane</keyword>
<evidence type="ECO:0000256" key="1">
    <source>
        <dbReference type="ARBA" id="ARBA00022475"/>
    </source>
</evidence>
<feature type="region of interest" description="Disordered" evidence="6">
    <location>
        <begin position="27"/>
        <end position="66"/>
    </location>
</feature>
<dbReference type="PANTHER" id="PTHR43649">
    <property type="entry name" value="ARABINOSE-BINDING PROTEIN-RELATED"/>
    <property type="match status" value="1"/>
</dbReference>
<dbReference type="PROSITE" id="PS51257">
    <property type="entry name" value="PROKAR_LIPOPROTEIN"/>
    <property type="match status" value="1"/>
</dbReference>
<keyword evidence="9" id="KW-1185">Reference proteome</keyword>
<feature type="compositionally biased region" description="Low complexity" evidence="6">
    <location>
        <begin position="32"/>
        <end position="42"/>
    </location>
</feature>
<keyword evidence="4" id="KW-0564">Palmitate</keyword>
<evidence type="ECO:0000256" key="3">
    <source>
        <dbReference type="ARBA" id="ARBA00023136"/>
    </source>
</evidence>
<dbReference type="Pfam" id="PF01547">
    <property type="entry name" value="SBP_bac_1"/>
    <property type="match status" value="1"/>
</dbReference>
<reference evidence="8 9" key="1">
    <citation type="submission" date="2021-03" db="EMBL/GenBank/DDBJ databases">
        <title>Genomic Encyclopedia of Type Strains, Phase IV (KMG-IV): sequencing the most valuable type-strain genomes for metagenomic binning, comparative biology and taxonomic classification.</title>
        <authorList>
            <person name="Goeker M."/>
        </authorList>
    </citation>
    <scope>NUCLEOTIDE SEQUENCE [LARGE SCALE GENOMIC DNA]</scope>
    <source>
        <strain evidence="8 9">DSM 26048</strain>
    </source>
</reference>
<evidence type="ECO:0000256" key="2">
    <source>
        <dbReference type="ARBA" id="ARBA00022729"/>
    </source>
</evidence>
<feature type="compositionally biased region" description="Polar residues" evidence="6">
    <location>
        <begin position="43"/>
        <end position="59"/>
    </location>
</feature>
<feature type="chain" id="PRO_5046031823" evidence="7">
    <location>
        <begin position="27"/>
        <end position="570"/>
    </location>
</feature>
<comment type="caution">
    <text evidence="8">The sequence shown here is derived from an EMBL/GenBank/DDBJ whole genome shotgun (WGS) entry which is preliminary data.</text>
</comment>
<evidence type="ECO:0000313" key="8">
    <source>
        <dbReference type="EMBL" id="MBP1993775.1"/>
    </source>
</evidence>
<accession>A0ABS4J3B1</accession>
<dbReference type="PANTHER" id="PTHR43649:SF33">
    <property type="entry name" value="POLYGALACTURONAN_RHAMNOGALACTURONAN-BINDING PROTEIN YTCQ"/>
    <property type="match status" value="1"/>
</dbReference>
<sequence>MNKKRMQTWGLISLCILMLFVTACSGKDKSDNSSNNTNTNTTQNEGKTDNTNTQESTPNGAIDPLGKYDPPIEMTAVRAVSAGITFKDGESIENNVWSRDYEERLGIKVKYLWTADDSDYDQKLNIAISSGGLADIMLVNATQLKQMVDSDQAEDLTEVFEKYGSTLTKEIVRADKNQMSSVTFDGKMMAIPRSGSESDQSHVLWVRADWLKKLNLPEPKTMQDVLKISEAFTKSDPDGNSKADTYGLAITNTLHLSGSGSLKPFFNGYHAYVNHWIKDASGKLVYGSVQPEVKPALAKLQEMYLAGQLDKEFPVKDGGKVLEQLISSKIGMMYGPWYGANYPLQMNKTEDPSADWRAYGIPSIDATPAKIQLDFPVSQYFVVRKGAKNPEAAVKMLNLMVDNAFSERANIEKYFIDKDGFRYNNYALLFISPVNANLQIHLNLKKALENNDPSKLTIEEKGYYDVITAYRAGDNSAFREEGKYGNVSAWPYVIEKLDNGLVQSQEFFGAPTATMSEKGAILEKMMMETFTKIIMGESKIDEFDTFVNNWHKLGGDQITREVNDWAAQRK</sequence>
<gene>
    <name evidence="8" type="ORF">J2Z66_005401</name>
</gene>
<proteinExistence type="predicted"/>
<evidence type="ECO:0000256" key="5">
    <source>
        <dbReference type="ARBA" id="ARBA00023288"/>
    </source>
</evidence>
<dbReference type="Gene3D" id="3.40.190.10">
    <property type="entry name" value="Periplasmic binding protein-like II"/>
    <property type="match status" value="3"/>
</dbReference>
<organism evidence="8 9">
    <name type="scientific">Paenibacillus eucommiae</name>
    <dbReference type="NCBI Taxonomy" id="1355755"/>
    <lineage>
        <taxon>Bacteria</taxon>
        <taxon>Bacillati</taxon>
        <taxon>Bacillota</taxon>
        <taxon>Bacilli</taxon>
        <taxon>Bacillales</taxon>
        <taxon>Paenibacillaceae</taxon>
        <taxon>Paenibacillus</taxon>
    </lineage>
</organism>
<dbReference type="Proteomes" id="UP001519287">
    <property type="component" value="Unassembled WGS sequence"/>
</dbReference>
<protein>
    <submittedName>
        <fullName evidence="8">Aldouronate transport system substrate-binding protein</fullName>
    </submittedName>
</protein>
<evidence type="ECO:0000313" key="9">
    <source>
        <dbReference type="Proteomes" id="UP001519287"/>
    </source>
</evidence>
<name>A0ABS4J3B1_9BACL</name>
<dbReference type="InterPro" id="IPR006059">
    <property type="entry name" value="SBP"/>
</dbReference>
<dbReference type="EMBL" id="JAGGLB010000021">
    <property type="protein sequence ID" value="MBP1993775.1"/>
    <property type="molecule type" value="Genomic_DNA"/>
</dbReference>
<dbReference type="SUPFAM" id="SSF53850">
    <property type="entry name" value="Periplasmic binding protein-like II"/>
    <property type="match status" value="1"/>
</dbReference>
<evidence type="ECO:0000256" key="4">
    <source>
        <dbReference type="ARBA" id="ARBA00023139"/>
    </source>
</evidence>
<dbReference type="RefSeq" id="WP_209975656.1">
    <property type="nucleotide sequence ID" value="NZ_JAGGLB010000021.1"/>
</dbReference>
<dbReference type="CDD" id="cd13580">
    <property type="entry name" value="PBP2_AlgQ_like_1"/>
    <property type="match status" value="1"/>
</dbReference>
<feature type="signal peptide" evidence="7">
    <location>
        <begin position="1"/>
        <end position="26"/>
    </location>
</feature>
<keyword evidence="1" id="KW-1003">Cell membrane</keyword>
<evidence type="ECO:0000256" key="6">
    <source>
        <dbReference type="SAM" id="MobiDB-lite"/>
    </source>
</evidence>
<keyword evidence="2 7" id="KW-0732">Signal</keyword>
<evidence type="ECO:0000256" key="7">
    <source>
        <dbReference type="SAM" id="SignalP"/>
    </source>
</evidence>